<proteinExistence type="predicted"/>
<protein>
    <recommendedName>
        <fullName evidence="7">Adenylate kinase</fullName>
    </recommendedName>
</protein>
<evidence type="ECO:0000313" key="5">
    <source>
        <dbReference type="EMBL" id="PJC29131.1"/>
    </source>
</evidence>
<evidence type="ECO:0000256" key="3">
    <source>
        <dbReference type="ARBA" id="ARBA00022741"/>
    </source>
</evidence>
<dbReference type="InterPro" id="IPR027417">
    <property type="entry name" value="P-loop_NTPase"/>
</dbReference>
<evidence type="ECO:0000256" key="1">
    <source>
        <dbReference type="ARBA" id="ARBA00022679"/>
    </source>
</evidence>
<organism evidence="5 6">
    <name type="scientific">Candidatus Shapirobacteria bacterium CG_4_9_14_0_2_um_filter_40_11</name>
    <dbReference type="NCBI Taxonomy" id="1974876"/>
    <lineage>
        <taxon>Bacteria</taxon>
        <taxon>Candidatus Shapironibacteriota</taxon>
    </lineage>
</organism>
<dbReference type="Proteomes" id="UP000230885">
    <property type="component" value="Unassembled WGS sequence"/>
</dbReference>
<sequence>MQNFPVFRTKIPGKDKVFDLSDPKQAEGYFQYKAGNEIAKLKKYFEENTFIAYLMGKKNAGKGTYTKQFTSLFGTDKVAHISVGDVVRGVDEEMADPSKKEALIDYLKKNYRGFFSLEEIIKSQEDRGTGKPLLPTEYILALLKREIEKSGHKTLFIDGLPRTLDQVSYSLFFRELIGYRDDPDMFVLIQIAESIIDERLKYRVVCPKCHTPRNYKLLVTSRIGYDKEQKKFYLKCDNPGCGGERMVTKEGDELGIETIRDRLVSDGELIDQAFSLYGVPKILLRNDVPVAEAKEKVDGYELTPEFVLSLENEKVAVSTKSWIVKNDEGIDSYSLMPQAVVVSMIKQITDVLDL</sequence>
<dbReference type="GO" id="GO:0019205">
    <property type="term" value="F:nucleobase-containing compound kinase activity"/>
    <property type="evidence" value="ECO:0007669"/>
    <property type="project" value="InterPro"/>
</dbReference>
<dbReference type="GO" id="GO:0005524">
    <property type="term" value="F:ATP binding"/>
    <property type="evidence" value="ECO:0007669"/>
    <property type="project" value="InterPro"/>
</dbReference>
<keyword evidence="2" id="KW-0545">Nucleotide biosynthesis</keyword>
<dbReference type="InterPro" id="IPR000850">
    <property type="entry name" value="Adenylat/UMP-CMP_kin"/>
</dbReference>
<evidence type="ECO:0000256" key="2">
    <source>
        <dbReference type="ARBA" id="ARBA00022727"/>
    </source>
</evidence>
<reference evidence="6" key="1">
    <citation type="submission" date="2017-09" db="EMBL/GenBank/DDBJ databases">
        <title>Depth-based differentiation of microbial function through sediment-hosted aquifers and enrichment of novel symbionts in the deep terrestrial subsurface.</title>
        <authorList>
            <person name="Probst A.J."/>
            <person name="Ladd B."/>
            <person name="Jarett J.K."/>
            <person name="Geller-Mcgrath D.E."/>
            <person name="Sieber C.M.K."/>
            <person name="Emerson J.B."/>
            <person name="Anantharaman K."/>
            <person name="Thomas B.C."/>
            <person name="Malmstrom R."/>
            <person name="Stieglmeier M."/>
            <person name="Klingl A."/>
            <person name="Woyke T."/>
            <person name="Ryan C.M."/>
            <person name="Banfield J.F."/>
        </authorList>
    </citation>
    <scope>NUCLEOTIDE SEQUENCE [LARGE SCALE GENOMIC DNA]</scope>
</reference>
<evidence type="ECO:0000256" key="4">
    <source>
        <dbReference type="ARBA" id="ARBA00022777"/>
    </source>
</evidence>
<evidence type="ECO:0000313" key="6">
    <source>
        <dbReference type="Proteomes" id="UP000230885"/>
    </source>
</evidence>
<evidence type="ECO:0008006" key="7">
    <source>
        <dbReference type="Google" id="ProtNLM"/>
    </source>
</evidence>
<dbReference type="AlphaFoldDB" id="A0A2M8EVI0"/>
<keyword evidence="3" id="KW-0547">Nucleotide-binding</keyword>
<dbReference type="GO" id="GO:0009165">
    <property type="term" value="P:nucleotide biosynthetic process"/>
    <property type="evidence" value="ECO:0007669"/>
    <property type="project" value="UniProtKB-KW"/>
</dbReference>
<gene>
    <name evidence="5" type="ORF">CO053_00910</name>
</gene>
<dbReference type="EMBL" id="PFSE01000010">
    <property type="protein sequence ID" value="PJC29131.1"/>
    <property type="molecule type" value="Genomic_DNA"/>
</dbReference>
<comment type="caution">
    <text evidence="5">The sequence shown here is derived from an EMBL/GenBank/DDBJ whole genome shotgun (WGS) entry which is preliminary data.</text>
</comment>
<dbReference type="SUPFAM" id="SSF52540">
    <property type="entry name" value="P-loop containing nucleoside triphosphate hydrolases"/>
    <property type="match status" value="1"/>
</dbReference>
<dbReference type="Gene3D" id="3.40.50.300">
    <property type="entry name" value="P-loop containing nucleotide triphosphate hydrolases"/>
    <property type="match status" value="1"/>
</dbReference>
<keyword evidence="4" id="KW-0418">Kinase</keyword>
<name>A0A2M8EVI0_9BACT</name>
<keyword evidence="1" id="KW-0808">Transferase</keyword>
<dbReference type="PANTHER" id="PTHR23359">
    <property type="entry name" value="NUCLEOTIDE KINASE"/>
    <property type="match status" value="1"/>
</dbReference>
<accession>A0A2M8EVI0</accession>